<proteinExistence type="predicted"/>
<protein>
    <submittedName>
        <fullName evidence="1">Uncharacterized protein</fullName>
    </submittedName>
</protein>
<gene>
    <name evidence="1" type="ORF">MarFTMF_514</name>
</gene>
<sequence length="71" mass="7973">MTWREQSEDWVDPNVKERIPEVKIVHKFPNETTCEEKGEPSLEKSIRQVSKGEALAAMGYDASLIAVLGLS</sequence>
<evidence type="ECO:0000313" key="1">
    <source>
        <dbReference type="EMBL" id="WNL50030.1"/>
    </source>
</evidence>
<accession>A0AA96EKG5</accession>
<name>A0AA96EKG5_9VIRU</name>
<organism evidence="1">
    <name type="scientific">Marseillevirus sp</name>
    <dbReference type="NCBI Taxonomy" id="2809551"/>
    <lineage>
        <taxon>Viruses</taxon>
        <taxon>Varidnaviria</taxon>
        <taxon>Bamfordvirae</taxon>
        <taxon>Nucleocytoviricota</taxon>
        <taxon>Megaviricetes</taxon>
        <taxon>Pimascovirales</taxon>
        <taxon>Pimascovirales incertae sedis</taxon>
        <taxon>Marseilleviridae</taxon>
        <taxon>Marseillevirus</taxon>
    </lineage>
</organism>
<reference evidence="1" key="1">
    <citation type="submission" date="2023-07" db="EMBL/GenBank/DDBJ databases">
        <authorList>
            <person name="Xia Y."/>
        </authorList>
    </citation>
    <scope>NUCLEOTIDE SEQUENCE</scope>
    <source>
        <strain evidence="1">F</strain>
    </source>
</reference>
<dbReference type="EMBL" id="OR343188">
    <property type="protein sequence ID" value="WNL50030.1"/>
    <property type="molecule type" value="Genomic_DNA"/>
</dbReference>